<feature type="compositionally biased region" description="Low complexity" evidence="1">
    <location>
        <begin position="70"/>
        <end position="84"/>
    </location>
</feature>
<organism evidence="3">
    <name type="scientific">Caulobacter sp. 73W</name>
    <dbReference type="NCBI Taxonomy" id="3161137"/>
    <lineage>
        <taxon>Bacteria</taxon>
        <taxon>Pseudomonadati</taxon>
        <taxon>Pseudomonadota</taxon>
        <taxon>Alphaproteobacteria</taxon>
        <taxon>Caulobacterales</taxon>
        <taxon>Caulobacteraceae</taxon>
        <taxon>Caulobacter</taxon>
    </lineage>
</organism>
<proteinExistence type="predicted"/>
<dbReference type="InterPro" id="IPR014004">
    <property type="entry name" value="Transpt-assoc_nodulatn_dom_bac"/>
</dbReference>
<feature type="compositionally biased region" description="Basic and acidic residues" evidence="1">
    <location>
        <begin position="22"/>
        <end position="67"/>
    </location>
</feature>
<dbReference type="PANTHER" id="PTHR34606:SF15">
    <property type="entry name" value="BON DOMAIN-CONTAINING PROTEIN"/>
    <property type="match status" value="1"/>
</dbReference>
<feature type="compositionally biased region" description="Basic and acidic residues" evidence="1">
    <location>
        <begin position="151"/>
        <end position="162"/>
    </location>
</feature>
<evidence type="ECO:0000313" key="3">
    <source>
        <dbReference type="EMBL" id="XDO97414.1"/>
    </source>
</evidence>
<dbReference type="RefSeq" id="WP_369060612.1">
    <property type="nucleotide sequence ID" value="NZ_CP158375.1"/>
</dbReference>
<dbReference type="SMART" id="SM00749">
    <property type="entry name" value="BON"/>
    <property type="match status" value="1"/>
</dbReference>
<dbReference type="PROSITE" id="PS50914">
    <property type="entry name" value="BON"/>
    <property type="match status" value="1"/>
</dbReference>
<feature type="region of interest" description="Disordered" evidence="1">
    <location>
        <begin position="138"/>
        <end position="162"/>
    </location>
</feature>
<dbReference type="PANTHER" id="PTHR34606">
    <property type="entry name" value="BON DOMAIN-CONTAINING PROTEIN"/>
    <property type="match status" value="1"/>
</dbReference>
<evidence type="ECO:0000256" key="1">
    <source>
        <dbReference type="SAM" id="MobiDB-lite"/>
    </source>
</evidence>
<feature type="region of interest" description="Disordered" evidence="1">
    <location>
        <begin position="187"/>
        <end position="207"/>
    </location>
</feature>
<accession>A0AB39KVV9</accession>
<dbReference type="Gene3D" id="3.30.1340.30">
    <property type="match status" value="1"/>
</dbReference>
<feature type="domain" description="BON" evidence="2">
    <location>
        <begin position="205"/>
        <end position="273"/>
    </location>
</feature>
<sequence length="289" mass="32547">MADDNRWSDRDRDWRDDRSWWEGREEGRGGYGADREFGRYSSDQDRDRERRYGGRGAYRREYGERGARGYGAPTSYSQSGYGERSYGRGYGDQSYNPNGVGGGYDPGLDNQARYGDYDRDRHEGRSYSAYGYGADEYGYGGGTYANSNRSRGRDWRSGEERSWAERAGDRISAFFGDDEAEARVRARELARGEHRGRGPKGYRRSDDRIREDVNDRLTDDAWLDASNIDVSVSDAEVTLTGTVRDRDGKRRAENLAESISGVTNVQNNLRVNASSDDALTSAISSIPPA</sequence>
<reference evidence="3" key="1">
    <citation type="submission" date="2024-06" db="EMBL/GenBank/DDBJ databases">
        <title>Caulobacter inopinatus, sp. nov.</title>
        <authorList>
            <person name="Donachie S.P."/>
        </authorList>
    </citation>
    <scope>NUCLEOTIDE SEQUENCE</scope>
    <source>
        <strain evidence="3">73W</strain>
    </source>
</reference>
<dbReference type="Pfam" id="PF04972">
    <property type="entry name" value="BON"/>
    <property type="match status" value="1"/>
</dbReference>
<name>A0AB39KVV9_9CAUL</name>
<dbReference type="InterPro" id="IPR007055">
    <property type="entry name" value="BON_dom"/>
</dbReference>
<gene>
    <name evidence="3" type="ORF">ABOZ73_03065</name>
</gene>
<evidence type="ECO:0000259" key="2">
    <source>
        <dbReference type="PROSITE" id="PS50914"/>
    </source>
</evidence>
<feature type="compositionally biased region" description="Basic and acidic residues" evidence="1">
    <location>
        <begin position="187"/>
        <end position="196"/>
    </location>
</feature>
<dbReference type="InterPro" id="IPR051686">
    <property type="entry name" value="Lipoprotein_DolP"/>
</dbReference>
<dbReference type="AlphaFoldDB" id="A0AB39KVV9"/>
<dbReference type="EMBL" id="CP158375">
    <property type="protein sequence ID" value="XDO97414.1"/>
    <property type="molecule type" value="Genomic_DNA"/>
</dbReference>
<feature type="region of interest" description="Disordered" evidence="1">
    <location>
        <begin position="22"/>
        <end position="123"/>
    </location>
</feature>
<protein>
    <submittedName>
        <fullName evidence="3">BON domain-containing protein</fullName>
    </submittedName>
</protein>